<dbReference type="SUPFAM" id="SSF53448">
    <property type="entry name" value="Nucleotide-diphospho-sugar transferases"/>
    <property type="match status" value="1"/>
</dbReference>
<sequence>MMKREPGMVSVVITNFNRELYLIECLDSLLHQTYLNIEIIFVDDASTDRSIEVVHSWMTENEVNLDRFILVRLPRNVGYAGALSTGLFLARGEYIAVQDSDDFSHGARFEKQVNFLQNHPELALVGCNYASFKSELNRQYIPANWLKYGEEIRKVYQNGGHCVCNGTIMFRGAIFDQIGGLTRRIDGAEDYEFIVKFLNIGARIENIREVLYYYRLHSNQRSLAYFGKGGDSS</sequence>
<dbReference type="PANTHER" id="PTHR22916">
    <property type="entry name" value="GLYCOSYLTRANSFERASE"/>
    <property type="match status" value="1"/>
</dbReference>
<dbReference type="EMBL" id="JAVDSB010000001">
    <property type="protein sequence ID" value="MDR6550267.1"/>
    <property type="molecule type" value="Genomic_DNA"/>
</dbReference>
<dbReference type="PANTHER" id="PTHR22916:SF3">
    <property type="entry name" value="UDP-GLCNAC:BETAGAL BETA-1,3-N-ACETYLGLUCOSAMINYLTRANSFERASE-LIKE PROTEIN 1"/>
    <property type="match status" value="1"/>
</dbReference>
<evidence type="ECO:0000256" key="1">
    <source>
        <dbReference type="ARBA" id="ARBA00006739"/>
    </source>
</evidence>
<gene>
    <name evidence="3" type="ORF">J2736_001450</name>
</gene>
<proteinExistence type="inferred from homology"/>
<dbReference type="InterPro" id="IPR029044">
    <property type="entry name" value="Nucleotide-diphossugar_trans"/>
</dbReference>
<keyword evidence="4" id="KW-1185">Reference proteome</keyword>
<comment type="caution">
    <text evidence="3">The sequence shown here is derived from an EMBL/GenBank/DDBJ whole genome shotgun (WGS) entry which is preliminary data.</text>
</comment>
<evidence type="ECO:0000259" key="2">
    <source>
        <dbReference type="Pfam" id="PF00535"/>
    </source>
</evidence>
<evidence type="ECO:0000313" key="3">
    <source>
        <dbReference type="EMBL" id="MDR6550267.1"/>
    </source>
</evidence>
<comment type="similarity">
    <text evidence="1">Belongs to the glycosyltransferase 2 family.</text>
</comment>
<dbReference type="CDD" id="cd00761">
    <property type="entry name" value="Glyco_tranf_GTA_type"/>
    <property type="match status" value="1"/>
</dbReference>
<accession>A0ABU1NTU9</accession>
<reference evidence="3 4" key="1">
    <citation type="submission" date="2023-07" db="EMBL/GenBank/DDBJ databases">
        <title>Sorghum-associated microbial communities from plants grown in Nebraska, USA.</title>
        <authorList>
            <person name="Schachtman D."/>
        </authorList>
    </citation>
    <scope>NUCLEOTIDE SEQUENCE [LARGE SCALE GENOMIC DNA]</scope>
    <source>
        <strain evidence="3 4">CC258</strain>
    </source>
</reference>
<name>A0ABU1NTU9_9BACL</name>
<dbReference type="Gene3D" id="3.90.550.10">
    <property type="entry name" value="Spore Coat Polysaccharide Biosynthesis Protein SpsA, Chain A"/>
    <property type="match status" value="1"/>
</dbReference>
<feature type="domain" description="Glycosyltransferase 2-like" evidence="2">
    <location>
        <begin position="10"/>
        <end position="178"/>
    </location>
</feature>
<evidence type="ECO:0000313" key="4">
    <source>
        <dbReference type="Proteomes" id="UP001267290"/>
    </source>
</evidence>
<dbReference type="Pfam" id="PF00535">
    <property type="entry name" value="Glycos_transf_2"/>
    <property type="match status" value="1"/>
</dbReference>
<dbReference type="Proteomes" id="UP001267290">
    <property type="component" value="Unassembled WGS sequence"/>
</dbReference>
<dbReference type="InterPro" id="IPR001173">
    <property type="entry name" value="Glyco_trans_2-like"/>
</dbReference>
<protein>
    <submittedName>
        <fullName evidence="3">Glycosyltransferase involved in cell wall biosynthesis</fullName>
    </submittedName>
</protein>
<organism evidence="3 4">
    <name type="scientific">Paenibacillus qinlingensis</name>
    <dbReference type="NCBI Taxonomy" id="1837343"/>
    <lineage>
        <taxon>Bacteria</taxon>
        <taxon>Bacillati</taxon>
        <taxon>Bacillota</taxon>
        <taxon>Bacilli</taxon>
        <taxon>Bacillales</taxon>
        <taxon>Paenibacillaceae</taxon>
        <taxon>Paenibacillus</taxon>
    </lineage>
</organism>